<evidence type="ECO:0000313" key="3">
    <source>
        <dbReference type="Proteomes" id="UP000758155"/>
    </source>
</evidence>
<dbReference type="Proteomes" id="UP000758155">
    <property type="component" value="Unassembled WGS sequence"/>
</dbReference>
<feature type="region of interest" description="Disordered" evidence="1">
    <location>
        <begin position="1"/>
        <end position="64"/>
    </location>
</feature>
<evidence type="ECO:0000313" key="2">
    <source>
        <dbReference type="EMBL" id="KAF3032100.1"/>
    </source>
</evidence>
<reference evidence="2" key="1">
    <citation type="submission" date="2019-04" db="EMBL/GenBank/DDBJ databases">
        <title>Sequencing of skin fungus with MAO and IRED activity.</title>
        <authorList>
            <person name="Marsaioli A.J."/>
            <person name="Bonatto J.M.C."/>
            <person name="Reis Junior O."/>
        </authorList>
    </citation>
    <scope>NUCLEOTIDE SEQUENCE</scope>
    <source>
        <strain evidence="2">28M1</strain>
    </source>
</reference>
<organism evidence="2 3">
    <name type="scientific">Didymella heteroderae</name>
    <dbReference type="NCBI Taxonomy" id="1769908"/>
    <lineage>
        <taxon>Eukaryota</taxon>
        <taxon>Fungi</taxon>
        <taxon>Dikarya</taxon>
        <taxon>Ascomycota</taxon>
        <taxon>Pezizomycotina</taxon>
        <taxon>Dothideomycetes</taxon>
        <taxon>Pleosporomycetidae</taxon>
        <taxon>Pleosporales</taxon>
        <taxon>Pleosporineae</taxon>
        <taxon>Didymellaceae</taxon>
        <taxon>Didymella</taxon>
    </lineage>
</organism>
<keyword evidence="3" id="KW-1185">Reference proteome</keyword>
<dbReference type="AlphaFoldDB" id="A0A9P5BVP7"/>
<protein>
    <submittedName>
        <fullName evidence="2">Uncharacterized protein</fullName>
    </submittedName>
</protein>
<evidence type="ECO:0000256" key="1">
    <source>
        <dbReference type="SAM" id="MobiDB-lite"/>
    </source>
</evidence>
<proteinExistence type="predicted"/>
<dbReference type="EMBL" id="SWKV01000110">
    <property type="protein sequence ID" value="KAF3032100.1"/>
    <property type="molecule type" value="Genomic_DNA"/>
</dbReference>
<sequence length="225" mass="24896">MVEPTASSFRGKQPATAPSSPAHAPTSGITRDLPRSFPPPGLDPFSANSEKAPPIPGNKPSSLRSLRSSVLAPAPFLMEDIFPEPQPGNASFRAPAPPSSDTWLEVEKPFKFNGNKHHWDAWKQQLKGFFFINAARFRQSRHALLEIASATKPGSHPNKVMFHLIDAVFNPGSPEHGEFELLTQPGQVLIWTLRFLEPYFSNPLKQEEALFAVNQPQGNRARTQE</sequence>
<comment type="caution">
    <text evidence="2">The sequence shown here is derived from an EMBL/GenBank/DDBJ whole genome shotgun (WGS) entry which is preliminary data.</text>
</comment>
<gene>
    <name evidence="2" type="ORF">E8E12_001369</name>
</gene>
<accession>A0A9P5BVP7</accession>
<feature type="compositionally biased region" description="Low complexity" evidence="1">
    <location>
        <begin position="14"/>
        <end position="27"/>
    </location>
</feature>
<name>A0A9P5BVP7_9PLEO</name>
<feature type="compositionally biased region" description="Polar residues" evidence="1">
    <location>
        <begin position="1"/>
        <end position="10"/>
    </location>
</feature>